<evidence type="ECO:0000256" key="4">
    <source>
        <dbReference type="ARBA" id="ARBA00023187"/>
    </source>
</evidence>
<keyword evidence="2" id="KW-0507">mRNA processing</keyword>
<dbReference type="InterPro" id="IPR000504">
    <property type="entry name" value="RRM_dom"/>
</dbReference>
<name>A0A3P6XWG2_HYMDI</name>
<dbReference type="GO" id="GO:0005737">
    <property type="term" value="C:cytoplasm"/>
    <property type="evidence" value="ECO:0007669"/>
    <property type="project" value="TreeGrafter"/>
</dbReference>
<evidence type="ECO:0000256" key="5">
    <source>
        <dbReference type="ARBA" id="ARBA00023242"/>
    </source>
</evidence>
<dbReference type="InterPro" id="IPR035979">
    <property type="entry name" value="RBD_domain_sf"/>
</dbReference>
<dbReference type="SUPFAM" id="SSF54928">
    <property type="entry name" value="RNA-binding domain, RBD"/>
    <property type="match status" value="1"/>
</dbReference>
<feature type="compositionally biased region" description="Basic and acidic residues" evidence="7">
    <location>
        <begin position="120"/>
        <end position="134"/>
    </location>
</feature>
<feature type="compositionally biased region" description="Polar residues" evidence="7">
    <location>
        <begin position="103"/>
        <end position="119"/>
    </location>
</feature>
<dbReference type="Gene3D" id="3.30.70.330">
    <property type="match status" value="1"/>
</dbReference>
<dbReference type="Proteomes" id="UP000274504">
    <property type="component" value="Unassembled WGS sequence"/>
</dbReference>
<feature type="region of interest" description="Disordered" evidence="7">
    <location>
        <begin position="556"/>
        <end position="710"/>
    </location>
</feature>
<gene>
    <name evidence="9" type="ORF">HDID_LOCUS1006</name>
</gene>
<comment type="subcellular location">
    <subcellularLocation>
        <location evidence="1">Nucleus</location>
    </subcellularLocation>
</comment>
<evidence type="ECO:0000259" key="8">
    <source>
        <dbReference type="PROSITE" id="PS50102"/>
    </source>
</evidence>
<dbReference type="InterPro" id="IPR034201">
    <property type="entry name" value="RNPS1_RRM"/>
</dbReference>
<dbReference type="PROSITE" id="PS50102">
    <property type="entry name" value="RRM"/>
    <property type="match status" value="1"/>
</dbReference>
<evidence type="ECO:0000256" key="3">
    <source>
        <dbReference type="ARBA" id="ARBA00022884"/>
    </source>
</evidence>
<keyword evidence="3 6" id="KW-0694">RNA-binding</keyword>
<evidence type="ECO:0000256" key="2">
    <source>
        <dbReference type="ARBA" id="ARBA00022664"/>
    </source>
</evidence>
<dbReference type="EMBL" id="UYSG01000158">
    <property type="protein sequence ID" value="VDL18467.1"/>
    <property type="molecule type" value="Genomic_DNA"/>
</dbReference>
<dbReference type="OrthoDB" id="252020at2759"/>
<dbReference type="GO" id="GO:0005654">
    <property type="term" value="C:nucleoplasm"/>
    <property type="evidence" value="ECO:0007669"/>
    <property type="project" value="TreeGrafter"/>
</dbReference>
<feature type="compositionally biased region" description="Low complexity" evidence="7">
    <location>
        <begin position="362"/>
        <end position="373"/>
    </location>
</feature>
<dbReference type="InterPro" id="IPR012677">
    <property type="entry name" value="Nucleotide-bd_a/b_plait_sf"/>
</dbReference>
<accession>A0A3P6XWG2</accession>
<keyword evidence="5" id="KW-0539">Nucleus</keyword>
<feature type="compositionally biased region" description="Low complexity" evidence="7">
    <location>
        <begin position="404"/>
        <end position="422"/>
    </location>
</feature>
<keyword evidence="4" id="KW-0508">mRNA splicing</keyword>
<feature type="compositionally biased region" description="Basic residues" evidence="7">
    <location>
        <begin position="658"/>
        <end position="670"/>
    </location>
</feature>
<feature type="compositionally biased region" description="Basic and acidic residues" evidence="7">
    <location>
        <begin position="15"/>
        <end position="25"/>
    </location>
</feature>
<feature type="compositionally biased region" description="Basic and acidic residues" evidence="7">
    <location>
        <begin position="328"/>
        <end position="347"/>
    </location>
</feature>
<dbReference type="PANTHER" id="PTHR15481:SF5">
    <property type="entry name" value="SQUAMOUS CELL CARCINOMA ANTIGEN RECOGNIZED BY T-CELLS 3"/>
    <property type="match status" value="1"/>
</dbReference>
<protein>
    <recommendedName>
        <fullName evidence="8">RRM domain-containing protein</fullName>
    </recommendedName>
</protein>
<dbReference type="PANTHER" id="PTHR15481">
    <property type="entry name" value="RIBONUCLEIC ACID BINDING PROTEIN S1"/>
    <property type="match status" value="1"/>
</dbReference>
<feature type="compositionally biased region" description="Basic and acidic residues" evidence="7">
    <location>
        <begin position="173"/>
        <end position="199"/>
    </location>
</feature>
<feature type="compositionally biased region" description="Basic and acidic residues" evidence="7">
    <location>
        <begin position="293"/>
        <end position="302"/>
    </location>
</feature>
<feature type="compositionally biased region" description="Basic and acidic residues" evidence="7">
    <location>
        <begin position="589"/>
        <end position="598"/>
    </location>
</feature>
<organism evidence="9 10">
    <name type="scientific">Hymenolepis diminuta</name>
    <name type="common">Rat tapeworm</name>
    <dbReference type="NCBI Taxonomy" id="6216"/>
    <lineage>
        <taxon>Eukaryota</taxon>
        <taxon>Metazoa</taxon>
        <taxon>Spiralia</taxon>
        <taxon>Lophotrochozoa</taxon>
        <taxon>Platyhelminthes</taxon>
        <taxon>Cestoda</taxon>
        <taxon>Eucestoda</taxon>
        <taxon>Cyclophyllidea</taxon>
        <taxon>Hymenolepididae</taxon>
        <taxon>Hymenolepis</taxon>
    </lineage>
</organism>
<feature type="region of interest" description="Disordered" evidence="7">
    <location>
        <begin position="1"/>
        <end position="199"/>
    </location>
</feature>
<reference evidence="9 10" key="1">
    <citation type="submission" date="2018-11" db="EMBL/GenBank/DDBJ databases">
        <authorList>
            <consortium name="Pathogen Informatics"/>
        </authorList>
    </citation>
    <scope>NUCLEOTIDE SEQUENCE [LARGE SCALE GENOMIC DNA]</scope>
</reference>
<dbReference type="AlphaFoldDB" id="A0A3P6XWG2"/>
<feature type="compositionally biased region" description="Basic and acidic residues" evidence="7">
    <location>
        <begin position="66"/>
        <end position="78"/>
    </location>
</feature>
<feature type="compositionally biased region" description="Basic and acidic residues" evidence="7">
    <location>
        <begin position="155"/>
        <end position="167"/>
    </location>
</feature>
<feature type="region of interest" description="Disordered" evidence="7">
    <location>
        <begin position="291"/>
        <end position="436"/>
    </location>
</feature>
<feature type="compositionally biased region" description="Basic and acidic residues" evidence="7">
    <location>
        <begin position="87"/>
        <end position="101"/>
    </location>
</feature>
<sequence>MPPKRKAEPAAPAKSSREERRDPVARRRSPSPHTRAGRNGRDERTRSSKRSPSPRYKASRQRASSRGRDDKSSTRRDSPNPASQKKLCGDEKDRPSNDKTLPKKTSQSPHRSQGEQSKMTLEKKLEKEEAKKTTEPGPAKHQVEKETAPNTNGSKTREPVGDKKAPLEDGEIREEKKERREKMKDPTTMETSKETKESSKAADVVLPEFTKIQVTKLSRNVTQAHIREIFSTWGQVKLVDMPTDHNHPEFHRGYAYVEYITAKAASDAVNYMNGGQIDGQEVNIIEVLSRVSPTRDRRRSTERQLSSKRRSIDRPISPRRRHNQGRRLGHDDASVSRSRDYTADRRGGGAGYHQRGGRSRSPHSPVRPSRNSPFASRSGGGGENRGDVGVNRSPPHAPAQIQPANSGGNAVSSNGAGSKAGADTAAGSSRYRRPNTCSIDGHLDRRAFIRTLFSRYCIPTLAVNSVELSYLPDCRNRQESRESRVGEISCTTSARITYVSAVAARTLNPEKAGREQFILLPFPRPLTLHEWMLSLSAFFLYSFIWSVLTCALSSHPSKLTLRPPPKRDRRSRSPLESTRLKVIGGGESRPSEPMKDTTSRPPQRAPSRGGVGARPTTSRRRRTSTSTSSGSSSATSSSASSSSSGSTSRSSSTTSRSSRSRSSTKRRGGRRGGGGAGWRGGRRGDSRGGGRGRGTPPRSRSRSGPLRSRR</sequence>
<feature type="compositionally biased region" description="Low complexity" evidence="7">
    <location>
        <begin position="694"/>
        <end position="710"/>
    </location>
</feature>
<dbReference type="Pfam" id="PF00076">
    <property type="entry name" value="RRM_1"/>
    <property type="match status" value="1"/>
</dbReference>
<dbReference type="SMART" id="SM00360">
    <property type="entry name" value="RRM"/>
    <property type="match status" value="1"/>
</dbReference>
<evidence type="ECO:0000256" key="1">
    <source>
        <dbReference type="ARBA" id="ARBA00004123"/>
    </source>
</evidence>
<evidence type="ECO:0000313" key="10">
    <source>
        <dbReference type="Proteomes" id="UP000274504"/>
    </source>
</evidence>
<feature type="compositionally biased region" description="Basic residues" evidence="7">
    <location>
        <begin position="303"/>
        <end position="327"/>
    </location>
</feature>
<feature type="compositionally biased region" description="Low complexity" evidence="7">
    <location>
        <begin position="624"/>
        <end position="657"/>
    </location>
</feature>
<dbReference type="GO" id="GO:0061574">
    <property type="term" value="C:ASAP complex"/>
    <property type="evidence" value="ECO:0007669"/>
    <property type="project" value="TreeGrafter"/>
</dbReference>
<dbReference type="GO" id="GO:0000398">
    <property type="term" value="P:mRNA splicing, via spliceosome"/>
    <property type="evidence" value="ECO:0007669"/>
    <property type="project" value="TreeGrafter"/>
</dbReference>
<evidence type="ECO:0000256" key="6">
    <source>
        <dbReference type="PROSITE-ProRule" id="PRU00176"/>
    </source>
</evidence>
<evidence type="ECO:0000313" key="9">
    <source>
        <dbReference type="EMBL" id="VDL18467.1"/>
    </source>
</evidence>
<dbReference type="CDD" id="cd12365">
    <property type="entry name" value="RRM_RNPS1"/>
    <property type="match status" value="1"/>
</dbReference>
<dbReference type="GO" id="GO:0003723">
    <property type="term" value="F:RNA binding"/>
    <property type="evidence" value="ECO:0007669"/>
    <property type="project" value="UniProtKB-UniRule"/>
</dbReference>
<proteinExistence type="predicted"/>
<feature type="compositionally biased region" description="Basic residues" evidence="7">
    <location>
        <begin position="26"/>
        <end position="38"/>
    </location>
</feature>
<feature type="domain" description="RRM" evidence="8">
    <location>
        <begin position="210"/>
        <end position="284"/>
    </location>
</feature>
<evidence type="ECO:0000256" key="7">
    <source>
        <dbReference type="SAM" id="MobiDB-lite"/>
    </source>
</evidence>